<sequence>MSLLAKFYNQIKISHEDIVSESLTYILEKSAVAKEVIATQIQSKTGCTIPTLHYHTQIVKENLGRTDISGIDSQGKEKVILEAKFWASLTENQPISYLKRLDNNGTLVFICPSLRKVSLYKELFRRIQSEKLPFEEFSNSFKLNNQYILIWSWTEILELIKAELKIHQETELLSDIEQLIGLCEVVDKNSFLPLTEKDLSPNIGKKVNSFYEIVDGVIAELNKSEHFNNKGLGNGSSRNKYYVYRNYYNYTISFGLNFEYWAKEADTPFFLKIEERDDKITNIDKGKYSQPEELKSKIKKITLIIGKTILEDKKEGNFIPIYPKTEEDRDNVIKDMVAQINEIFTLLLHQ</sequence>
<keyword evidence="2" id="KW-1185">Reference proteome</keyword>
<name>A0A1Z4BR78_9FLAO</name>
<protein>
    <submittedName>
        <fullName evidence="1">Uncharacterized protein</fullName>
    </submittedName>
</protein>
<dbReference type="RefSeq" id="WP_088594696.1">
    <property type="nucleotide sequence ID" value="NZ_CP022022.1"/>
</dbReference>
<evidence type="ECO:0000313" key="1">
    <source>
        <dbReference type="EMBL" id="ASF43796.1"/>
    </source>
</evidence>
<reference evidence="2" key="1">
    <citation type="submission" date="2017-06" db="EMBL/GenBank/DDBJ databases">
        <title>Complete genome sequence of Capnocytophaga sp. KCOM 1579 (=ChDC OS43) isolated from a human refractory periapical abscess lesion.</title>
        <authorList>
            <person name="Kook J.-K."/>
            <person name="Park S.-N."/>
            <person name="Lim Y.K."/>
            <person name="Roh H."/>
        </authorList>
    </citation>
    <scope>NUCLEOTIDE SEQUENCE [LARGE SCALE GENOMIC DNA]</scope>
    <source>
        <strain evidence="2">ChDC OS43</strain>
    </source>
</reference>
<evidence type="ECO:0000313" key="2">
    <source>
        <dbReference type="Proteomes" id="UP000197007"/>
    </source>
</evidence>
<dbReference type="Proteomes" id="UP000197007">
    <property type="component" value="Chromosome"/>
</dbReference>
<proteinExistence type="predicted"/>
<gene>
    <name evidence="1" type="ORF">CBG49_12315</name>
</gene>
<organism evidence="1 2">
    <name type="scientific">Capnocytophaga endodontalis</name>
    <dbReference type="NCBI Taxonomy" id="2708117"/>
    <lineage>
        <taxon>Bacteria</taxon>
        <taxon>Pseudomonadati</taxon>
        <taxon>Bacteroidota</taxon>
        <taxon>Flavobacteriia</taxon>
        <taxon>Flavobacteriales</taxon>
        <taxon>Flavobacteriaceae</taxon>
        <taxon>Capnocytophaga</taxon>
    </lineage>
</organism>
<dbReference type="KEGG" id="capn:CBG49_12315"/>
<dbReference type="EMBL" id="CP022022">
    <property type="protein sequence ID" value="ASF43796.1"/>
    <property type="molecule type" value="Genomic_DNA"/>
</dbReference>
<accession>A0A1Z4BR78</accession>
<dbReference type="AlphaFoldDB" id="A0A1Z4BR78"/>